<dbReference type="GO" id="GO:0005634">
    <property type="term" value="C:nucleus"/>
    <property type="evidence" value="ECO:0007669"/>
    <property type="project" value="UniProtKB-SubCell"/>
</dbReference>
<dbReference type="GO" id="GO:0003677">
    <property type="term" value="F:DNA binding"/>
    <property type="evidence" value="ECO:0007669"/>
    <property type="project" value="UniProtKB-UniRule"/>
</dbReference>
<feature type="region of interest" description="Disordered" evidence="12">
    <location>
        <begin position="1"/>
        <end position="20"/>
    </location>
</feature>
<evidence type="ECO:0000256" key="13">
    <source>
        <dbReference type="SAM" id="Phobius"/>
    </source>
</evidence>
<proteinExistence type="inferred from homology"/>
<evidence type="ECO:0000256" key="2">
    <source>
        <dbReference type="ARBA" id="ARBA00004141"/>
    </source>
</evidence>
<evidence type="ECO:0000256" key="4">
    <source>
        <dbReference type="ARBA" id="ARBA00006454"/>
    </source>
</evidence>
<dbReference type="Gene3D" id="1.10.10.60">
    <property type="entry name" value="Homeodomain-like"/>
    <property type="match status" value="1"/>
</dbReference>
<evidence type="ECO:0000256" key="12">
    <source>
        <dbReference type="SAM" id="MobiDB-lite"/>
    </source>
</evidence>
<evidence type="ECO:0000256" key="3">
    <source>
        <dbReference type="ARBA" id="ARBA00005982"/>
    </source>
</evidence>
<dbReference type="GO" id="GO:0016020">
    <property type="term" value="C:membrane"/>
    <property type="evidence" value="ECO:0007669"/>
    <property type="project" value="UniProtKB-SubCell"/>
</dbReference>
<feature type="region of interest" description="Disordered" evidence="12">
    <location>
        <begin position="822"/>
        <end position="845"/>
    </location>
</feature>
<feature type="transmembrane region" description="Helical" evidence="13">
    <location>
        <begin position="318"/>
        <end position="343"/>
    </location>
</feature>
<dbReference type="InterPro" id="IPR036259">
    <property type="entry name" value="MFS_trans_sf"/>
</dbReference>
<dbReference type="GO" id="GO:0006355">
    <property type="term" value="P:regulation of DNA-templated transcription"/>
    <property type="evidence" value="ECO:0007669"/>
    <property type="project" value="InterPro"/>
</dbReference>
<feature type="region of interest" description="Disordered" evidence="12">
    <location>
        <begin position="941"/>
        <end position="985"/>
    </location>
</feature>
<dbReference type="AlphaFoldDB" id="A0A4Y1R1M1"/>
<keyword evidence="9 11" id="KW-0371">Homeobox</keyword>
<dbReference type="GO" id="GO:0022857">
    <property type="term" value="F:transmembrane transporter activity"/>
    <property type="evidence" value="ECO:0007669"/>
    <property type="project" value="InterPro"/>
</dbReference>
<feature type="compositionally biased region" description="Basic and acidic residues" evidence="12">
    <location>
        <begin position="7"/>
        <end position="20"/>
    </location>
</feature>
<evidence type="ECO:0000256" key="8">
    <source>
        <dbReference type="ARBA" id="ARBA00023136"/>
    </source>
</evidence>
<dbReference type="InterPro" id="IPR008422">
    <property type="entry name" value="KN_HD"/>
</dbReference>
<evidence type="ECO:0000256" key="11">
    <source>
        <dbReference type="PROSITE-ProRule" id="PRU00108"/>
    </source>
</evidence>
<keyword evidence="8 13" id="KW-0472">Membrane</keyword>
<feature type="transmembrane region" description="Helical" evidence="13">
    <location>
        <begin position="363"/>
        <end position="380"/>
    </location>
</feature>
<feature type="transmembrane region" description="Helical" evidence="13">
    <location>
        <begin position="175"/>
        <end position="194"/>
    </location>
</feature>
<dbReference type="SMART" id="SM00389">
    <property type="entry name" value="HOX"/>
    <property type="match status" value="1"/>
</dbReference>
<protein>
    <submittedName>
        <fullName evidence="15">Major facilitator superfamily protein</fullName>
    </submittedName>
</protein>
<dbReference type="InterPro" id="IPR006563">
    <property type="entry name" value="POX_dom"/>
</dbReference>
<dbReference type="InterPro" id="IPR001356">
    <property type="entry name" value="HD"/>
</dbReference>
<feature type="compositionally biased region" description="Polar residues" evidence="12">
    <location>
        <begin position="828"/>
        <end position="845"/>
    </location>
</feature>
<evidence type="ECO:0000313" key="15">
    <source>
        <dbReference type="EMBL" id="BBG98011.1"/>
    </source>
</evidence>
<gene>
    <name evidence="15" type="ORF">Prudu_007301</name>
</gene>
<reference evidence="15" key="1">
    <citation type="journal article" date="2019" name="Science">
        <title>Mutation of a bHLH transcription factor allowed almond domestication.</title>
        <authorList>
            <person name="Sanchez-Perez R."/>
            <person name="Pavan S."/>
            <person name="Mazzeo R."/>
            <person name="Moldovan C."/>
            <person name="Aiese Cigliano R."/>
            <person name="Del Cueto J."/>
            <person name="Ricciardi F."/>
            <person name="Lotti C."/>
            <person name="Ricciardi L."/>
            <person name="Dicenta F."/>
            <person name="Lopez-Marques R.L."/>
            <person name="Lindberg Moller B."/>
        </authorList>
    </citation>
    <scope>NUCLEOTIDE SEQUENCE</scope>
</reference>
<feature type="domain" description="Homeobox" evidence="14">
    <location>
        <begin position="846"/>
        <end position="909"/>
    </location>
</feature>
<evidence type="ECO:0000259" key="14">
    <source>
        <dbReference type="PROSITE" id="PS50071"/>
    </source>
</evidence>
<dbReference type="PANTHER" id="PTHR11654">
    <property type="entry name" value="OLIGOPEPTIDE TRANSPORTER-RELATED"/>
    <property type="match status" value="1"/>
</dbReference>
<dbReference type="InterPro" id="IPR009057">
    <property type="entry name" value="Homeodomain-like_sf"/>
</dbReference>
<feature type="DNA-binding region" description="Homeobox" evidence="11">
    <location>
        <begin position="848"/>
        <end position="910"/>
    </location>
</feature>
<comment type="subcellular location">
    <subcellularLocation>
        <location evidence="2">Membrane</location>
        <topology evidence="2">Multi-pass membrane protein</topology>
    </subcellularLocation>
    <subcellularLocation>
        <location evidence="1 11">Nucleus</location>
    </subcellularLocation>
</comment>
<feature type="transmembrane region" description="Helical" evidence="13">
    <location>
        <begin position="74"/>
        <end position="93"/>
    </location>
</feature>
<dbReference type="InterPro" id="IPR000109">
    <property type="entry name" value="POT_fam"/>
</dbReference>
<dbReference type="EMBL" id="AP019298">
    <property type="protein sequence ID" value="BBG98011.1"/>
    <property type="molecule type" value="Genomic_DNA"/>
</dbReference>
<comment type="similarity">
    <text evidence="3">Belongs to the major facilitator superfamily. Proton-dependent oligopeptide transporter (POT/PTR) (TC 2.A.17) family.</text>
</comment>
<dbReference type="PROSITE" id="PS50071">
    <property type="entry name" value="HOMEOBOX_2"/>
    <property type="match status" value="1"/>
</dbReference>
<feature type="transmembrane region" description="Helical" evidence="13">
    <location>
        <begin position="200"/>
        <end position="220"/>
    </location>
</feature>
<feature type="compositionally biased region" description="Polar residues" evidence="12">
    <location>
        <begin position="616"/>
        <end position="628"/>
    </location>
</feature>
<dbReference type="CDD" id="cd00086">
    <property type="entry name" value="homeodomain"/>
    <property type="match status" value="1"/>
</dbReference>
<evidence type="ECO:0000256" key="10">
    <source>
        <dbReference type="ARBA" id="ARBA00023242"/>
    </source>
</evidence>
<dbReference type="Pfam" id="PF00854">
    <property type="entry name" value="PTR2"/>
    <property type="match status" value="1"/>
</dbReference>
<keyword evidence="10 11" id="KW-0539">Nucleus</keyword>
<organism evidence="15">
    <name type="scientific">Prunus dulcis</name>
    <name type="common">Almond</name>
    <name type="synonym">Amygdalus dulcis</name>
    <dbReference type="NCBI Taxonomy" id="3755"/>
    <lineage>
        <taxon>Eukaryota</taxon>
        <taxon>Viridiplantae</taxon>
        <taxon>Streptophyta</taxon>
        <taxon>Embryophyta</taxon>
        <taxon>Tracheophyta</taxon>
        <taxon>Spermatophyta</taxon>
        <taxon>Magnoliopsida</taxon>
        <taxon>eudicotyledons</taxon>
        <taxon>Gunneridae</taxon>
        <taxon>Pentapetalae</taxon>
        <taxon>rosids</taxon>
        <taxon>fabids</taxon>
        <taxon>Rosales</taxon>
        <taxon>Rosaceae</taxon>
        <taxon>Amygdaloideae</taxon>
        <taxon>Amygdaleae</taxon>
        <taxon>Prunus</taxon>
    </lineage>
</organism>
<dbReference type="Pfam" id="PF07526">
    <property type="entry name" value="POX"/>
    <property type="match status" value="1"/>
</dbReference>
<dbReference type="SUPFAM" id="SSF46689">
    <property type="entry name" value="Homeodomain-like"/>
    <property type="match status" value="1"/>
</dbReference>
<keyword evidence="6 13" id="KW-1133">Transmembrane helix</keyword>
<sequence>MMEMEPEMEKRRGETNTNRDDENWVYDSSVDHKGRVPLRASTGVKLLWIATNLISYLTQVIHQDIKTAAKNVNFWAGVTTIMPLIGGFLADAYTGRFNMGLSLLTMSQFIPSLKPCNTKMCLEPRKIHEVVLFIALYFISVGTGGHKPCLQSFGADQFDDDHLEERKKKMSYFNWWNFALCCGLLLGVTVIVYVQDYVSWGVADLILTITMAITIVTFYMGKACYRYRVPEGSPLIPMLQVLVAAIRKRNLPNPSSPALLFEVPKSQNHCQGRLLLHTNRLRFLDKAAIIEEHVSTSYEQKHNPWRLTTLTQVEEVKLILNMIPIWLTSLTFGVCLAQAPTFFVKQAATMNLNITDNFKIPPASIYSLGAIAMLISVTVYDKILVPTLRKATGNERGINILHRIGFGMIFSVMAMSAAALVERRRLKADEPQSMSVFWLAPQYIILGLGDGFTLVGLQEYFYDQVPDSMRSLGIAFYLSVIGVGSFISSFLIMAVDHVTEKGGRSWFGKDLNSSRLDNFYWLLAAMNDNESGNKIAKRKRNNIFLIHHVEASVSFLVQYFATLHHHVTLCPKAQDFFFLPSSISRLSLLKSFIIQSWRMRVSKPSTSPTKQKRQAPSHSSEQPTTTIHTHSRHAAANTSFTFHPHTPTSNPPFSHPFFSDSHQNDDALRRPNELRRSVPLGPFTGYASVLKRSRFLKPAQQLLEDFCGSGRSDSNPTPPNYLSGRVKDPIPDDRVEVQLKNSRLTIMLEEVYKKYKLYCQQMESVVASFETIDGLGDAAPYISFAIKAILKHFGCLKNAILDKLQTRGMKPLADDFGHVKDEARASSEGGQSQNPSNLSLTNNPHQSALRCQRGLPEHAVAVLRTWLFEHFLHPYPSDSEKQMLAQQTGLSRTQVSNWFINSRVRIWKPMVEEIHILETQQAQTTSDASLHPCLELPLQLGILPPTTSTQNAQDTQTKRSRKNDHRGVPEQSDQTQRRNSAYGGSHEVSLVLSLQAKK</sequence>
<feature type="transmembrane region" description="Helical" evidence="13">
    <location>
        <begin position="400"/>
        <end position="421"/>
    </location>
</feature>
<evidence type="ECO:0000256" key="6">
    <source>
        <dbReference type="ARBA" id="ARBA00022989"/>
    </source>
</evidence>
<feature type="compositionally biased region" description="Polar residues" evidence="12">
    <location>
        <begin position="636"/>
        <end position="648"/>
    </location>
</feature>
<dbReference type="SUPFAM" id="SSF103473">
    <property type="entry name" value="MFS general substrate transporter"/>
    <property type="match status" value="1"/>
</dbReference>
<feature type="transmembrane region" description="Helical" evidence="13">
    <location>
        <begin position="441"/>
        <end position="462"/>
    </location>
</feature>
<feature type="transmembrane region" description="Helical" evidence="13">
    <location>
        <begin position="474"/>
        <end position="495"/>
    </location>
</feature>
<dbReference type="Pfam" id="PF05920">
    <property type="entry name" value="Homeobox_KN"/>
    <property type="match status" value="1"/>
</dbReference>
<dbReference type="Gene3D" id="1.20.1250.20">
    <property type="entry name" value="MFS general substrate transporter like domains"/>
    <property type="match status" value="1"/>
</dbReference>
<dbReference type="SMART" id="SM00574">
    <property type="entry name" value="POX"/>
    <property type="match status" value="1"/>
</dbReference>
<evidence type="ECO:0000256" key="1">
    <source>
        <dbReference type="ARBA" id="ARBA00004123"/>
    </source>
</evidence>
<evidence type="ECO:0000256" key="9">
    <source>
        <dbReference type="ARBA" id="ARBA00023155"/>
    </source>
</evidence>
<comment type="similarity">
    <text evidence="4">Belongs to the TALE/BELL homeobox family.</text>
</comment>
<feature type="region of interest" description="Disordered" evidence="12">
    <location>
        <begin position="603"/>
        <end position="666"/>
    </location>
</feature>
<feature type="compositionally biased region" description="Polar residues" evidence="12">
    <location>
        <begin position="945"/>
        <end position="955"/>
    </location>
</feature>
<evidence type="ECO:0000256" key="5">
    <source>
        <dbReference type="ARBA" id="ARBA00022692"/>
    </source>
</evidence>
<keyword evidence="5 13" id="KW-0812">Transmembrane</keyword>
<name>A0A4Y1R1M1_PRUDU</name>
<accession>A0A4Y1R1M1</accession>
<keyword evidence="7 11" id="KW-0238">DNA-binding</keyword>
<evidence type="ECO:0000256" key="7">
    <source>
        <dbReference type="ARBA" id="ARBA00023125"/>
    </source>
</evidence>